<dbReference type="InterPro" id="IPR012507">
    <property type="entry name" value="YibE_F"/>
</dbReference>
<dbReference type="Pfam" id="PF07907">
    <property type="entry name" value="YibE_F"/>
    <property type="match status" value="1"/>
</dbReference>
<keyword evidence="1" id="KW-0812">Transmembrane</keyword>
<dbReference type="RefSeq" id="WP_055073387.1">
    <property type="nucleotide sequence ID" value="NZ_CYXY01000022.1"/>
</dbReference>
<protein>
    <submittedName>
        <fullName evidence="2">YibE/F-like protein</fullName>
    </submittedName>
</protein>
<proteinExistence type="predicted"/>
<evidence type="ECO:0000313" key="3">
    <source>
        <dbReference type="Proteomes" id="UP000095553"/>
    </source>
</evidence>
<dbReference type="PANTHER" id="PTHR41771:SF1">
    <property type="entry name" value="MEMBRANE PROTEIN"/>
    <property type="match status" value="1"/>
</dbReference>
<dbReference type="PANTHER" id="PTHR41771">
    <property type="entry name" value="MEMBRANE PROTEIN-RELATED"/>
    <property type="match status" value="1"/>
</dbReference>
<dbReference type="EMBL" id="CYXY01000022">
    <property type="protein sequence ID" value="CUN14474.1"/>
    <property type="molecule type" value="Genomic_DNA"/>
</dbReference>
<evidence type="ECO:0000313" key="2">
    <source>
        <dbReference type="EMBL" id="CUN14474.1"/>
    </source>
</evidence>
<evidence type="ECO:0000256" key="1">
    <source>
        <dbReference type="SAM" id="Phobius"/>
    </source>
</evidence>
<feature type="transmembrane region" description="Helical" evidence="1">
    <location>
        <begin position="200"/>
        <end position="227"/>
    </location>
</feature>
<organism evidence="2 3">
    <name type="scientific">Anaerostipes hadrus</name>
    <dbReference type="NCBI Taxonomy" id="649756"/>
    <lineage>
        <taxon>Bacteria</taxon>
        <taxon>Bacillati</taxon>
        <taxon>Bacillota</taxon>
        <taxon>Clostridia</taxon>
        <taxon>Lachnospirales</taxon>
        <taxon>Lachnospiraceae</taxon>
        <taxon>Anaerostipes</taxon>
    </lineage>
</organism>
<accession>A0A173UI23</accession>
<feature type="transmembrane region" description="Helical" evidence="1">
    <location>
        <begin position="170"/>
        <end position="188"/>
    </location>
</feature>
<reference evidence="2 3" key="1">
    <citation type="submission" date="2015-09" db="EMBL/GenBank/DDBJ databases">
        <authorList>
            <consortium name="Pathogen Informatics"/>
        </authorList>
    </citation>
    <scope>NUCLEOTIDE SEQUENCE [LARGE SCALE GENOMIC DNA]</scope>
    <source>
        <strain evidence="2 3">2789STDY5834959</strain>
    </source>
</reference>
<keyword evidence="1" id="KW-0472">Membrane</keyword>
<gene>
    <name evidence="2" type="ORF">ERS852571_02804</name>
</gene>
<feature type="transmembrane region" description="Helical" evidence="1">
    <location>
        <begin position="343"/>
        <end position="365"/>
    </location>
</feature>
<dbReference type="Proteomes" id="UP000095553">
    <property type="component" value="Unassembled WGS sequence"/>
</dbReference>
<keyword evidence="1" id="KW-1133">Transmembrane helix</keyword>
<feature type="transmembrane region" description="Helical" evidence="1">
    <location>
        <begin position="145"/>
        <end position="164"/>
    </location>
</feature>
<feature type="transmembrane region" description="Helical" evidence="1">
    <location>
        <begin position="247"/>
        <end position="271"/>
    </location>
</feature>
<dbReference type="AlphaFoldDB" id="A0A173UI23"/>
<sequence>MKQKQMKGVCLLIAGILFLLLFFSFSGIEKTKLLDTDGRNFEKAEVTNVISGNLSNSGSGKQTVELKLLSGDHKGKIIQATSSQSYLFGAKCKKGMKVIVIINESKGELLASVYSVNRGPMVWLMAAVFVAIVVAVGGRKGISSILSLVFTMLCIFFIFLPMIYKGISPILAAVLVVAFTTVVTMCMVDGITKKSVAAMLGTIIGVVFSGAFALIFGQVTSITGYNVSDIENLVYVGEMTDIKIGELLFAGILIASLGAVMDVGMSIASTLNELKERNPQMMLKELFQSGMNVGRDMMGTMTNTLILAFTGGSINTLVFIFAYNYEYQQVINMYSVGIEIMQGLSSSLGVIMTVPVTSWIAAFLYSKNQK</sequence>
<feature type="transmembrane region" description="Helical" evidence="1">
    <location>
        <begin position="305"/>
        <end position="323"/>
    </location>
</feature>
<feature type="transmembrane region" description="Helical" evidence="1">
    <location>
        <begin position="121"/>
        <end position="138"/>
    </location>
</feature>
<name>A0A173UI23_ANAHA</name>